<dbReference type="Pfam" id="PF00268">
    <property type="entry name" value="Ribonuc_red_sm"/>
    <property type="match status" value="1"/>
</dbReference>
<dbReference type="OrthoDB" id="1012518at2"/>
<protein>
    <recommendedName>
        <fullName evidence="3">ribonucleoside-diphosphate reductase</fullName>
        <ecNumber evidence="3">1.17.4.1</ecNumber>
    </recommendedName>
</protein>
<dbReference type="GO" id="GO:0004748">
    <property type="term" value="F:ribonucleoside-diphosphate reductase activity, thioredoxin disulfide as acceptor"/>
    <property type="evidence" value="ECO:0007669"/>
    <property type="project" value="UniProtKB-EC"/>
</dbReference>
<keyword evidence="4" id="KW-0812">Transmembrane</keyword>
<dbReference type="Gene3D" id="1.10.620.20">
    <property type="entry name" value="Ribonucleotide Reductase, subunit A"/>
    <property type="match status" value="1"/>
</dbReference>
<dbReference type="CDD" id="cd01049">
    <property type="entry name" value="RNRR2"/>
    <property type="match status" value="1"/>
</dbReference>
<dbReference type="InterPro" id="IPR000358">
    <property type="entry name" value="RNR_small_fam"/>
</dbReference>
<proteinExistence type="inferred from homology"/>
<gene>
    <name evidence="5" type="ORF">FHG64_05130</name>
</gene>
<dbReference type="AlphaFoldDB" id="A0A5B7X2E0"/>
<evidence type="ECO:0000313" key="6">
    <source>
        <dbReference type="Proteomes" id="UP000309016"/>
    </source>
</evidence>
<evidence type="ECO:0000256" key="1">
    <source>
        <dbReference type="ARBA" id="ARBA00001962"/>
    </source>
</evidence>
<keyword evidence="4" id="KW-0472">Membrane</keyword>
<dbReference type="InterPro" id="IPR009078">
    <property type="entry name" value="Ferritin-like_SF"/>
</dbReference>
<dbReference type="PANTHER" id="PTHR23409">
    <property type="entry name" value="RIBONUCLEOSIDE-DIPHOSPHATE REDUCTASE SMALL CHAIN"/>
    <property type="match status" value="1"/>
</dbReference>
<evidence type="ECO:0000256" key="4">
    <source>
        <dbReference type="SAM" id="Phobius"/>
    </source>
</evidence>
<dbReference type="PANTHER" id="PTHR23409:SF18">
    <property type="entry name" value="RIBONUCLEOSIDE-DIPHOSPHATE REDUCTASE SUBUNIT M2"/>
    <property type="match status" value="1"/>
</dbReference>
<accession>A0A5B7X2E0</accession>
<keyword evidence="6" id="KW-1185">Reference proteome</keyword>
<evidence type="ECO:0000256" key="2">
    <source>
        <dbReference type="ARBA" id="ARBA00009303"/>
    </source>
</evidence>
<evidence type="ECO:0000313" key="5">
    <source>
        <dbReference type="EMBL" id="QCY68831.1"/>
    </source>
</evidence>
<keyword evidence="4" id="KW-1133">Transmembrane helix</keyword>
<dbReference type="SUPFAM" id="SSF47240">
    <property type="entry name" value="Ferritin-like"/>
    <property type="match status" value="1"/>
</dbReference>
<feature type="transmembrane region" description="Helical" evidence="4">
    <location>
        <begin position="148"/>
        <end position="172"/>
    </location>
</feature>
<dbReference type="InterPro" id="IPR033909">
    <property type="entry name" value="RNR_small"/>
</dbReference>
<dbReference type="RefSeq" id="WP_139065416.1">
    <property type="nucleotide sequence ID" value="NZ_CP040812.1"/>
</dbReference>
<name>A0A5B7X2E0_9FLAO</name>
<sequence>MSIFDKRVNYKPFEYPKILTFTEAINRSFWVHSEVDFTADVQDFHSHLTPNEKQVIKRSLLAIAQIEVAVKSFWGDLYLHLPKPEFNGLGSTFAECEFRHSEAYSRLLEVLGYNNEFQHLIETPVIKKRIEYLSAALANTKSTNKKEYVTSLILFSILIENVSLFSQFAIILSFSRFKGVMKNVSNIIAWTSVDEQIHANAGIYIVNRIKEEFPEIFNEQTKEEILEIVAHSIEVEAEILDWIFSAGEIEHLGKSDLLNFMKFRVDESLVKIGMEKLYPETALGSQPLRWFEEEIYANSLDDFFAKRPVDYTKHDKSITANDLF</sequence>
<dbReference type="KEGG" id="afla:FHG64_05130"/>
<dbReference type="InterPro" id="IPR012348">
    <property type="entry name" value="RNR-like"/>
</dbReference>
<dbReference type="EC" id="1.17.4.1" evidence="3"/>
<dbReference type="GO" id="GO:0009263">
    <property type="term" value="P:deoxyribonucleotide biosynthetic process"/>
    <property type="evidence" value="ECO:0007669"/>
    <property type="project" value="InterPro"/>
</dbReference>
<dbReference type="UniPathway" id="UPA00326"/>
<dbReference type="Proteomes" id="UP000309016">
    <property type="component" value="Chromosome"/>
</dbReference>
<comment type="similarity">
    <text evidence="2">Belongs to the ribonucleoside diphosphate reductase small chain family.</text>
</comment>
<dbReference type="EMBL" id="CP040812">
    <property type="protein sequence ID" value="QCY68831.1"/>
    <property type="molecule type" value="Genomic_DNA"/>
</dbReference>
<reference evidence="5 6" key="1">
    <citation type="submission" date="2019-06" db="EMBL/GenBank/DDBJ databases">
        <title>Complete genome sequence of Antarcticibacterium flavum KCTC 52984T from an Antarctic marine sediment.</title>
        <authorList>
            <person name="Lee Y.M."/>
            <person name="Shin S.C."/>
        </authorList>
    </citation>
    <scope>NUCLEOTIDE SEQUENCE [LARGE SCALE GENOMIC DNA]</scope>
    <source>
        <strain evidence="5 6">KCTC 52984</strain>
    </source>
</reference>
<evidence type="ECO:0000256" key="3">
    <source>
        <dbReference type="ARBA" id="ARBA00012274"/>
    </source>
</evidence>
<organism evidence="5 6">
    <name type="scientific">Antarcticibacterium flavum</name>
    <dbReference type="NCBI Taxonomy" id="2058175"/>
    <lineage>
        <taxon>Bacteria</taxon>
        <taxon>Pseudomonadati</taxon>
        <taxon>Bacteroidota</taxon>
        <taxon>Flavobacteriia</taxon>
        <taxon>Flavobacteriales</taxon>
        <taxon>Flavobacteriaceae</taxon>
        <taxon>Antarcticibacterium</taxon>
    </lineage>
</organism>
<comment type="cofactor">
    <cofactor evidence="1">
        <name>Fe cation</name>
        <dbReference type="ChEBI" id="CHEBI:24875"/>
    </cofactor>
</comment>